<keyword evidence="4" id="KW-1185">Reference proteome</keyword>
<dbReference type="EMBL" id="CP102097">
    <property type="protein sequence ID" value="UUM32992.1"/>
    <property type="molecule type" value="Genomic_DNA"/>
</dbReference>
<evidence type="ECO:0000256" key="1">
    <source>
        <dbReference type="SAM" id="Phobius"/>
    </source>
</evidence>
<proteinExistence type="predicted"/>
<feature type="domain" description="VanZ-like" evidence="2">
    <location>
        <begin position="59"/>
        <end position="127"/>
    </location>
</feature>
<keyword evidence="1" id="KW-0472">Membrane</keyword>
<evidence type="ECO:0000259" key="2">
    <source>
        <dbReference type="Pfam" id="PF04892"/>
    </source>
</evidence>
<dbReference type="Pfam" id="PF04892">
    <property type="entry name" value="VanZ"/>
    <property type="match status" value="1"/>
</dbReference>
<dbReference type="RefSeq" id="WP_257086691.1">
    <property type="nucleotide sequence ID" value="NZ_CP102097.1"/>
</dbReference>
<feature type="transmembrane region" description="Helical" evidence="1">
    <location>
        <begin position="107"/>
        <end position="130"/>
    </location>
</feature>
<feature type="transmembrane region" description="Helical" evidence="1">
    <location>
        <begin position="81"/>
        <end position="101"/>
    </location>
</feature>
<accession>A0ABY5LQE5</accession>
<sequence length="136" mass="15430">MSASFPSDFFNKRLCLLMCAIGLVSVASLAKSLGRYEYAVLDVEDWLGGAWALHTCVSISLGFIASWATPKRYLQQATLPISPWIWMLLVIVTFDEITQFFNSNRHFSLLDLSINISGVIIGALFYLAYFRMRYSR</sequence>
<evidence type="ECO:0000313" key="4">
    <source>
        <dbReference type="Proteomes" id="UP001058602"/>
    </source>
</evidence>
<keyword evidence="1" id="KW-0812">Transmembrane</keyword>
<evidence type="ECO:0000313" key="3">
    <source>
        <dbReference type="EMBL" id="UUM32992.1"/>
    </source>
</evidence>
<name>A0ABY5LQE5_9VIBR</name>
<gene>
    <name evidence="3" type="ORF">NP165_15690</name>
</gene>
<dbReference type="InterPro" id="IPR006976">
    <property type="entry name" value="VanZ-like"/>
</dbReference>
<dbReference type="Proteomes" id="UP001058602">
    <property type="component" value="Chromosome 2"/>
</dbReference>
<protein>
    <submittedName>
        <fullName evidence="3">VanZ family protein</fullName>
    </submittedName>
</protein>
<feature type="transmembrane region" description="Helical" evidence="1">
    <location>
        <begin position="46"/>
        <end position="69"/>
    </location>
</feature>
<organism evidence="3 4">
    <name type="scientific">Vibrio japonicus</name>
    <dbReference type="NCBI Taxonomy" id="1824638"/>
    <lineage>
        <taxon>Bacteria</taxon>
        <taxon>Pseudomonadati</taxon>
        <taxon>Pseudomonadota</taxon>
        <taxon>Gammaproteobacteria</taxon>
        <taxon>Vibrionales</taxon>
        <taxon>Vibrionaceae</taxon>
        <taxon>Vibrio</taxon>
    </lineage>
</organism>
<reference evidence="3" key="1">
    <citation type="submission" date="2022-07" db="EMBL/GenBank/DDBJ databases">
        <title>Complete genome of Vibrio japonicus strain JCM 31412T and phylogenomic assessment of the Nereis clade of the genus Vibrio.</title>
        <authorList>
            <person name="Shlafstein M.D."/>
            <person name="Emsley S.A."/>
            <person name="Ushijima B."/>
            <person name="Videau P."/>
            <person name="Saw J.H."/>
        </authorList>
    </citation>
    <scope>NUCLEOTIDE SEQUENCE</scope>
    <source>
        <strain evidence="3">JCM 31412</strain>
    </source>
</reference>
<keyword evidence="1" id="KW-1133">Transmembrane helix</keyword>